<name>A0ABN2YU54_9ACTN</name>
<reference evidence="4 5" key="1">
    <citation type="journal article" date="2019" name="Int. J. Syst. Evol. Microbiol.">
        <title>The Global Catalogue of Microorganisms (GCM) 10K type strain sequencing project: providing services to taxonomists for standard genome sequencing and annotation.</title>
        <authorList>
            <consortium name="The Broad Institute Genomics Platform"/>
            <consortium name="The Broad Institute Genome Sequencing Center for Infectious Disease"/>
            <person name="Wu L."/>
            <person name="Ma J."/>
        </authorList>
    </citation>
    <scope>NUCLEOTIDE SEQUENCE [LARGE SCALE GENOMIC DNA]</scope>
    <source>
        <strain evidence="4 5">JCM 15481</strain>
    </source>
</reference>
<evidence type="ECO:0000259" key="3">
    <source>
        <dbReference type="Pfam" id="PF21725"/>
    </source>
</evidence>
<keyword evidence="2" id="KW-0472">Membrane</keyword>
<keyword evidence="5" id="KW-1185">Reference proteome</keyword>
<organism evidence="4 5">
    <name type="scientific">Streptomyces synnematoformans</name>
    <dbReference type="NCBI Taxonomy" id="415721"/>
    <lineage>
        <taxon>Bacteria</taxon>
        <taxon>Bacillati</taxon>
        <taxon>Actinomycetota</taxon>
        <taxon>Actinomycetes</taxon>
        <taxon>Kitasatosporales</taxon>
        <taxon>Streptomycetaceae</taxon>
        <taxon>Streptomyces</taxon>
    </lineage>
</organism>
<keyword evidence="2" id="KW-0812">Transmembrane</keyword>
<proteinExistence type="predicted"/>
<sequence length="474" mass="49204">MTRAEDFPNLGFDPAPGDLDTVRRLVSAIGLVSGQSGTAQSQLSRIGETDGIWVGKAADAFTESVSEIPPYLEKALSSLNAAHSALSTWETSLAGYQSRARKLELAAEAAASQVSATKSALDGLPSDTEGMTDEEKEDHKTQKKGKTASYDAATDELERIRSRARTLQTEFNGDAETAARQIKNAADDAPPKPNWFERRLNDLENLLEAAWDTITDPNFWKLIGDILADIAMVIGIICLLALPFGGIAGLALIGLWVGAGAFAAHAIALAGGAEGMTWQTLAWDAAGVFAGGIGLAGSRLAQSGRALVQAGRNLRATQGFAATLSRVGPGNWGNLARLPSGMANSLRGFAQSGQGWMNVATGNLIDWTATVAGAAFATGSNMNDSRWTDGKWTVDDLPVIGPISNLPAHFQTAPDVVAPGPPPVAPPVDALGPTPVAPPVDALGPTPIDPPTMLASAGDSFTRGLSTSQMGTAA</sequence>
<dbReference type="RefSeq" id="WP_344291464.1">
    <property type="nucleotide sequence ID" value="NZ_BAAAPF010000145.1"/>
</dbReference>
<gene>
    <name evidence="4" type="ORF">GCM10009802_40890</name>
</gene>
<dbReference type="EMBL" id="BAAAPF010000145">
    <property type="protein sequence ID" value="GAA2132514.1"/>
    <property type="molecule type" value="Genomic_DNA"/>
</dbReference>
<evidence type="ECO:0000313" key="5">
    <source>
        <dbReference type="Proteomes" id="UP001500443"/>
    </source>
</evidence>
<dbReference type="Gene3D" id="1.10.287.1490">
    <property type="match status" value="1"/>
</dbReference>
<evidence type="ECO:0000256" key="2">
    <source>
        <dbReference type="SAM" id="Phobius"/>
    </source>
</evidence>
<feature type="domain" description="Putative T7SS secretion signal" evidence="3">
    <location>
        <begin position="51"/>
        <end position="193"/>
    </location>
</feature>
<feature type="compositionally biased region" description="Polar residues" evidence="1">
    <location>
        <begin position="463"/>
        <end position="474"/>
    </location>
</feature>
<feature type="transmembrane region" description="Helical" evidence="2">
    <location>
        <begin position="250"/>
        <end position="270"/>
    </location>
</feature>
<comment type="caution">
    <text evidence="4">The sequence shown here is derived from an EMBL/GenBank/DDBJ whole genome shotgun (WGS) entry which is preliminary data.</text>
</comment>
<dbReference type="Pfam" id="PF21725">
    <property type="entry name" value="T7SS_signal"/>
    <property type="match status" value="1"/>
</dbReference>
<feature type="region of interest" description="Disordered" evidence="1">
    <location>
        <begin position="114"/>
        <end position="151"/>
    </location>
</feature>
<feature type="region of interest" description="Disordered" evidence="1">
    <location>
        <begin position="417"/>
        <end position="474"/>
    </location>
</feature>
<keyword evidence="2" id="KW-1133">Transmembrane helix</keyword>
<protein>
    <recommendedName>
        <fullName evidence="3">Putative T7SS secretion signal domain-containing protein</fullName>
    </recommendedName>
</protein>
<evidence type="ECO:0000256" key="1">
    <source>
        <dbReference type="SAM" id="MobiDB-lite"/>
    </source>
</evidence>
<accession>A0ABN2YU54</accession>
<feature type="transmembrane region" description="Helical" evidence="2">
    <location>
        <begin position="226"/>
        <end position="244"/>
    </location>
</feature>
<evidence type="ECO:0000313" key="4">
    <source>
        <dbReference type="EMBL" id="GAA2132514.1"/>
    </source>
</evidence>
<dbReference type="Proteomes" id="UP001500443">
    <property type="component" value="Unassembled WGS sequence"/>
</dbReference>
<dbReference type="InterPro" id="IPR049082">
    <property type="entry name" value="T7SS_signal"/>
</dbReference>